<evidence type="ECO:0000313" key="9">
    <source>
        <dbReference type="Proteomes" id="UP000233332"/>
    </source>
</evidence>
<dbReference type="Gene3D" id="2.30.30.110">
    <property type="match status" value="1"/>
</dbReference>
<evidence type="ECO:0000256" key="4">
    <source>
        <dbReference type="ARBA" id="ARBA00023015"/>
    </source>
</evidence>
<comment type="similarity">
    <text evidence="1">Belongs to the CcdB toxin family.</text>
</comment>
<evidence type="ECO:0000256" key="2">
    <source>
        <dbReference type="ARBA" id="ARBA00015075"/>
    </source>
</evidence>
<dbReference type="SUPFAM" id="SSF50118">
    <property type="entry name" value="Cell growth inhibitor/plasmid maintenance toxic component"/>
    <property type="match status" value="1"/>
</dbReference>
<dbReference type="GO" id="GO:0008657">
    <property type="term" value="F:DNA topoisomerase type II (double strand cut, ATP-hydrolyzing) inhibitor activity"/>
    <property type="evidence" value="ECO:0007669"/>
    <property type="project" value="InterPro"/>
</dbReference>
<evidence type="ECO:0000256" key="7">
    <source>
        <dbReference type="ARBA" id="ARBA00033135"/>
    </source>
</evidence>
<comment type="caution">
    <text evidence="8">The sequence shown here is derived from an EMBL/GenBank/DDBJ whole genome shotgun (WGS) entry which is preliminary data.</text>
</comment>
<gene>
    <name evidence="8" type="ORF">COO92_10170</name>
</gene>
<keyword evidence="5" id="KW-0804">Transcription</keyword>
<proteinExistence type="inferred from homology"/>
<accession>A0A2N3L5K3</accession>
<dbReference type="InterPro" id="IPR002712">
    <property type="entry name" value="CcdB"/>
</dbReference>
<organism evidence="8 9">
    <name type="scientific">Thalassospira lohafexi</name>
    <dbReference type="NCBI Taxonomy" id="744227"/>
    <lineage>
        <taxon>Bacteria</taxon>
        <taxon>Pseudomonadati</taxon>
        <taxon>Pseudomonadota</taxon>
        <taxon>Alphaproteobacteria</taxon>
        <taxon>Rhodospirillales</taxon>
        <taxon>Thalassospiraceae</taxon>
        <taxon>Thalassospira</taxon>
    </lineage>
</organism>
<dbReference type="Pfam" id="PF01845">
    <property type="entry name" value="CcdB"/>
    <property type="match status" value="1"/>
</dbReference>
<dbReference type="EMBL" id="NXGX01000004">
    <property type="protein sequence ID" value="PKR58119.1"/>
    <property type="molecule type" value="Genomic_DNA"/>
</dbReference>
<keyword evidence="3" id="KW-0678">Repressor</keyword>
<dbReference type="Proteomes" id="UP000233332">
    <property type="component" value="Unassembled WGS sequence"/>
</dbReference>
<evidence type="ECO:0000256" key="6">
    <source>
        <dbReference type="ARBA" id="ARBA00029628"/>
    </source>
</evidence>
<reference evidence="8 9" key="1">
    <citation type="submission" date="2017-09" db="EMBL/GenBank/DDBJ databases">
        <title>Biodiversity and function of Thalassospira species in the particle-attached aromatic-hydrocarbon-degrading consortia from the surface seawater of the China South Sea.</title>
        <authorList>
            <person name="Dong C."/>
            <person name="Lai Q."/>
            <person name="Shao Z."/>
        </authorList>
    </citation>
    <scope>NUCLEOTIDE SEQUENCE [LARGE SCALE GENOMIC DNA]</scope>
    <source>
        <strain evidence="8 9">139Z-12</strain>
    </source>
</reference>
<sequence length="96" mass="10636">MAKGDIFRFETGYVVDAQSDLLSDLRTRVVVPLKPVSQFPKPADRLNPVIKIGGDDWVLLPQFIATLSTSELGEKVGEFEDAFKLTNALDMVFHGI</sequence>
<keyword evidence="4" id="KW-0805">Transcription regulation</keyword>
<protein>
    <recommendedName>
        <fullName evidence="2">Toxin CcdB</fullName>
    </recommendedName>
    <alternativeName>
        <fullName evidence="7">Cytotoxic protein CcdB</fullName>
    </alternativeName>
    <alternativeName>
        <fullName evidence="6">Protein LetD</fullName>
    </alternativeName>
</protein>
<dbReference type="GO" id="GO:0006276">
    <property type="term" value="P:plasmid maintenance"/>
    <property type="evidence" value="ECO:0007669"/>
    <property type="project" value="InterPro"/>
</dbReference>
<dbReference type="AlphaFoldDB" id="A0A2N3L5K3"/>
<evidence type="ECO:0000256" key="1">
    <source>
        <dbReference type="ARBA" id="ARBA00005230"/>
    </source>
</evidence>
<keyword evidence="9" id="KW-1185">Reference proteome</keyword>
<evidence type="ECO:0000313" key="8">
    <source>
        <dbReference type="EMBL" id="PKR58119.1"/>
    </source>
</evidence>
<name>A0A2N3L5K3_9PROT</name>
<dbReference type="InterPro" id="IPR011067">
    <property type="entry name" value="Plasmid_toxin/cell-grow_inhib"/>
</dbReference>
<evidence type="ECO:0000256" key="5">
    <source>
        <dbReference type="ARBA" id="ARBA00023163"/>
    </source>
</evidence>
<dbReference type="RefSeq" id="WP_101301874.1">
    <property type="nucleotide sequence ID" value="NZ_NXGX01000004.1"/>
</dbReference>
<evidence type="ECO:0000256" key="3">
    <source>
        <dbReference type="ARBA" id="ARBA00022491"/>
    </source>
</evidence>